<dbReference type="Proteomes" id="UP000223527">
    <property type="component" value="Unassembled WGS sequence"/>
</dbReference>
<dbReference type="EMBL" id="PDNU01000008">
    <property type="protein sequence ID" value="PHK95681.1"/>
    <property type="molecule type" value="Genomic_DNA"/>
</dbReference>
<dbReference type="OrthoDB" id="7570420at2"/>
<evidence type="ECO:0000313" key="3">
    <source>
        <dbReference type="Proteomes" id="UP000223527"/>
    </source>
</evidence>
<feature type="transmembrane region" description="Helical" evidence="1">
    <location>
        <begin position="6"/>
        <end position="26"/>
    </location>
</feature>
<dbReference type="RefSeq" id="WP_099094912.1">
    <property type="nucleotide sequence ID" value="NZ_PDNU01000008.1"/>
</dbReference>
<comment type="caution">
    <text evidence="2">The sequence shown here is derived from an EMBL/GenBank/DDBJ whole genome shotgun (WGS) entry which is preliminary data.</text>
</comment>
<sequence length="94" mass="9296">MPPPPALLGGAGLALLPVAAFMAWLAHGPAVPRQGLRLVVAGNVLWVVASLLPPLLGMVSPNALGWAFLVGQAGFVGLLAWLEAGAGRAAAAAA</sequence>
<organism evidence="2 3">
    <name type="scientific">Teichococcus rhizosphaerae</name>
    <dbReference type="NCBI Taxonomy" id="1335062"/>
    <lineage>
        <taxon>Bacteria</taxon>
        <taxon>Pseudomonadati</taxon>
        <taxon>Pseudomonadota</taxon>
        <taxon>Alphaproteobacteria</taxon>
        <taxon>Acetobacterales</taxon>
        <taxon>Roseomonadaceae</taxon>
        <taxon>Roseomonas</taxon>
    </lineage>
</organism>
<keyword evidence="1" id="KW-1133">Transmembrane helix</keyword>
<gene>
    <name evidence="2" type="ORF">CR162_07490</name>
</gene>
<feature type="transmembrane region" description="Helical" evidence="1">
    <location>
        <begin position="63"/>
        <end position="82"/>
    </location>
</feature>
<reference evidence="2 3" key="1">
    <citation type="submission" date="2017-10" db="EMBL/GenBank/DDBJ databases">
        <authorList>
            <person name="Banno H."/>
            <person name="Chua N.-H."/>
        </authorList>
    </citation>
    <scope>NUCLEOTIDE SEQUENCE [LARGE SCALE GENOMIC DNA]</scope>
    <source>
        <strain evidence="2 3">YW11</strain>
    </source>
</reference>
<keyword evidence="1" id="KW-0812">Transmembrane</keyword>
<protein>
    <submittedName>
        <fullName evidence="2">Uncharacterized protein</fullName>
    </submittedName>
</protein>
<evidence type="ECO:0000256" key="1">
    <source>
        <dbReference type="SAM" id="Phobius"/>
    </source>
</evidence>
<proteinExistence type="predicted"/>
<name>A0A2C6ZB04_9PROT</name>
<keyword evidence="1" id="KW-0472">Membrane</keyword>
<evidence type="ECO:0000313" key="2">
    <source>
        <dbReference type="EMBL" id="PHK95681.1"/>
    </source>
</evidence>
<feature type="transmembrane region" description="Helical" evidence="1">
    <location>
        <begin position="38"/>
        <end position="57"/>
    </location>
</feature>
<accession>A0A2C6ZB04</accession>
<dbReference type="AlphaFoldDB" id="A0A2C6ZB04"/>
<keyword evidence="3" id="KW-1185">Reference proteome</keyword>